<evidence type="ECO:0000313" key="5">
    <source>
        <dbReference type="EMBL" id="AHB99512.1"/>
    </source>
</evidence>
<evidence type="ECO:0000256" key="2">
    <source>
        <dbReference type="SAM" id="MobiDB-lite"/>
    </source>
</evidence>
<dbReference type="KEGG" id="mgz:GCW_01195"/>
<dbReference type="PROSITE" id="PS51257">
    <property type="entry name" value="PROKAR_LIPOPROTEIN"/>
    <property type="match status" value="1"/>
</dbReference>
<keyword evidence="5" id="KW-0449">Lipoprotein</keyword>
<dbReference type="InterPro" id="IPR008692">
    <property type="entry name" value="Hemogglutn_Mycoplasma"/>
</dbReference>
<dbReference type="Pfam" id="PF05692">
    <property type="entry name" value="Myco_haema"/>
    <property type="match status" value="1"/>
</dbReference>
<reference evidence="5 6" key="1">
    <citation type="journal article" date="2011" name="PLoS ONE">
        <title>Core proteome of the minimal cell: comparative proteomics of three mollicute species.</title>
        <authorList>
            <person name="Fisunov G.Y."/>
            <person name="Alexeev D.G."/>
            <person name="Bazaleev N.A."/>
            <person name="Ladygina V.G."/>
            <person name="Galyamina M.A."/>
            <person name="Kondratov I.G."/>
            <person name="Zhukova N.A."/>
            <person name="Serebryakova M.V."/>
            <person name="Demina I.A."/>
            <person name="Govorun V.M."/>
        </authorList>
    </citation>
    <scope>NUCLEOTIDE SEQUENCE [LARGE SCALE GENOMIC DNA]</scope>
    <source>
        <strain evidence="5 6">S6</strain>
    </source>
</reference>
<dbReference type="RefSeq" id="WP_023893638.1">
    <property type="nucleotide sequence ID" value="NC_023030.2"/>
</dbReference>
<evidence type="ECO:0000256" key="3">
    <source>
        <dbReference type="SAM" id="SignalP"/>
    </source>
</evidence>
<sequence length="686" mass="73691">MKRKNILKFVSLLGIGSFVMLAAASCTSAATPTPNPEPKPTPNPEPKPDPMPNPPSGGNMNGGNTNPSDGQGMMNAAAKELADAKAALTTLINGETANLASYEDYAKIKSELTSAYETAKAVSAKTGATLNEVNEAKTTLDAAIKKAASAKNDFDAQHTSLVKAYNNLKETLKEEKTNLDSLANENYAAIRTNLNSLYKKANTIVTATLDPTTGNIPEVMSVTQANQDIANATSKLVAWKQNADNLANSFIKQSLVKNNLTGVDEANNQEQPGNYSFVGFSVDVNGAQNNNRPNWSFAERKIWASEKTPLATTTAEDATQQAAPLTDVSWIYSLNGAEAKYKLSFRYFGAEKTAYLYFPYKLVKTSDNVGLQYKLNGGDTKQINFVQTPASGSSDVAANEEETMASPAEMQSAPTVDDIKIAKVALSNLKFNSNTIEFSVPTGKAAPMIGNMYLTSSNSEVNKNKIYDDLFGNSFNNENNPTAVTVDLLKGYSLAASYSIYVRQFNDLNIQNGTDMARSRTVYLVGLIGSNASRSIRNLSNVRTSPNTVSTNRTFTIYVNAPKSGDYYLSGSYLTNQNRNIKFLNSSSDQTSSNSLTLNVKAQTNWETLGNFDTSNNTNIVTNSGSSTTTGRTLNLKQGLNKIVISGVGNGNTPFIGNLTFTLMDKTASPVVDDTILEGSIEAGSK</sequence>
<evidence type="ECO:0000313" key="6">
    <source>
        <dbReference type="Proteomes" id="UP000018735"/>
    </source>
</evidence>
<feature type="domain" description="Haemagglutinin Mycoplasma" evidence="4">
    <location>
        <begin position="250"/>
        <end position="664"/>
    </location>
</feature>
<feature type="region of interest" description="Disordered" evidence="2">
    <location>
        <begin position="28"/>
        <end position="73"/>
    </location>
</feature>
<keyword evidence="1" id="KW-0175">Coiled coil</keyword>
<dbReference type="AlphaFoldDB" id="A0A0F6CK90"/>
<organism evidence="5 6">
    <name type="scientific">Mycoplasmoides gallisepticum S6</name>
    <dbReference type="NCBI Taxonomy" id="1006581"/>
    <lineage>
        <taxon>Bacteria</taxon>
        <taxon>Bacillati</taxon>
        <taxon>Mycoplasmatota</taxon>
        <taxon>Mycoplasmoidales</taxon>
        <taxon>Mycoplasmoidaceae</taxon>
        <taxon>Mycoplasmoides</taxon>
    </lineage>
</organism>
<dbReference type="Proteomes" id="UP000018735">
    <property type="component" value="Chromosome"/>
</dbReference>
<protein>
    <submittedName>
        <fullName evidence="5">VlhA.1.01 variable lipoprotein family protein</fullName>
    </submittedName>
</protein>
<feature type="coiled-coil region" evidence="1">
    <location>
        <begin position="222"/>
        <end position="249"/>
    </location>
</feature>
<feature type="compositionally biased region" description="Pro residues" evidence="2">
    <location>
        <begin position="33"/>
        <end position="55"/>
    </location>
</feature>
<evidence type="ECO:0000256" key="1">
    <source>
        <dbReference type="SAM" id="Coils"/>
    </source>
</evidence>
<feature type="compositionally biased region" description="Low complexity" evidence="2">
    <location>
        <begin position="56"/>
        <end position="68"/>
    </location>
</feature>
<feature type="signal peptide" evidence="3">
    <location>
        <begin position="1"/>
        <end position="22"/>
    </location>
</feature>
<feature type="coiled-coil region" evidence="1">
    <location>
        <begin position="133"/>
        <end position="185"/>
    </location>
</feature>
<gene>
    <name evidence="5" type="ORF">GCW_01195</name>
</gene>
<dbReference type="Pfam" id="PF07554">
    <property type="entry name" value="FIVAR"/>
    <property type="match status" value="2"/>
</dbReference>
<name>A0A0F6CK90_MYCGL</name>
<feature type="chain" id="PRO_5002501078" evidence="3">
    <location>
        <begin position="23"/>
        <end position="686"/>
    </location>
</feature>
<dbReference type="eggNOG" id="ENOG502ZBYP">
    <property type="taxonomic scope" value="Bacteria"/>
</dbReference>
<dbReference type="HOGENOM" id="CLU_026702_2_0_14"/>
<proteinExistence type="predicted"/>
<keyword evidence="3" id="KW-0732">Signal</keyword>
<accession>A0A0F6CK90</accession>
<evidence type="ECO:0000259" key="4">
    <source>
        <dbReference type="Pfam" id="PF05692"/>
    </source>
</evidence>
<dbReference type="EMBL" id="CP006916">
    <property type="protein sequence ID" value="AHB99512.1"/>
    <property type="molecule type" value="Genomic_DNA"/>
</dbReference>